<dbReference type="InterPro" id="IPR013780">
    <property type="entry name" value="Glyco_hydro_b"/>
</dbReference>
<name>A0A1E3A7G8_9FIRM</name>
<protein>
    <submittedName>
        <fullName evidence="6">Alpha-xylosidase</fullName>
        <ecNumber evidence="6">3.2.1.177</ecNumber>
    </submittedName>
</protein>
<dbReference type="SUPFAM" id="SSF51011">
    <property type="entry name" value="Glycosyl hydrolase domain"/>
    <property type="match status" value="1"/>
</dbReference>
<dbReference type="GO" id="GO:0005975">
    <property type="term" value="P:carbohydrate metabolic process"/>
    <property type="evidence" value="ECO:0007669"/>
    <property type="project" value="InterPro"/>
</dbReference>
<reference evidence="6 7" key="1">
    <citation type="submission" date="2016-07" db="EMBL/GenBank/DDBJ databases">
        <title>Characterization of isolates of Eisenbergiella tayi derived from blood cultures, using whole genome sequencing.</title>
        <authorList>
            <person name="Burdz T."/>
            <person name="Wiebe D."/>
            <person name="Huynh C."/>
            <person name="Bernard K."/>
        </authorList>
    </citation>
    <scope>NUCLEOTIDE SEQUENCE [LARGE SCALE GENOMIC DNA]</scope>
    <source>
        <strain evidence="6 7">NML 120489</strain>
    </source>
</reference>
<dbReference type="Gene3D" id="2.60.40.1760">
    <property type="entry name" value="glycosyl hydrolase (family 31)"/>
    <property type="match status" value="1"/>
</dbReference>
<dbReference type="InterPro" id="IPR051816">
    <property type="entry name" value="Glycosyl_Hydrolase_31"/>
</dbReference>
<evidence type="ECO:0000259" key="3">
    <source>
        <dbReference type="Pfam" id="PF01055"/>
    </source>
</evidence>
<sequence length="779" mass="89352">MNKKVEVSYNPQLGYLKTIFTHNFDFLTGVLGYTDRGDRVEVEAGTYRNKTAKVIIRPVSAAAYRFQMYPYGKEPAAANEVFSMEQTVPYQLEETEEYLSVRTLRMEIRIKKLPWEVSTYLDGRLLTKEQIRDSNVDNMCKYLPIGFDCDEEGKVIRVRESMYMYSDEAFYGFGEKFTEFNKRGQKIHCWQKDALSTNTEDSYKNHPYFMSSRGYSVLVNSYTRMTFDMGCGSNVTYGMEVDDSSLDYILFADRDYKDLLADYVNMTGSIPMIPRWAFGLWMSKCVYKDQEEVVQVVKRAKEEEIAIDVINLDAWQASEDSGAWVWDRKRFPDPEGMITFLLENRIHLCLWIYPYIGEESEYFRLAGENGWLVKDGNGNPLTFYATAAADRKVGCFDFTNPGFREWYVPRVKEVIGMGIGAVKTDFSEAVPENAVYYDGSNGLQGHNKLTYLYAKTIYEAMKEVKEPLGERPMLWGRSGYAGSHTIPAAWAGDSSTHLNNHACILQGGLSIALSGVAYWGFDMGGFYNTDHEGYECVPEEEEYIRSTQFGFFSPLSRCHGKTPREPWNFAPETRNIFSYYNQLRHRLAPYLYSAAWQASLESVPMMRPLLLEFQEDRNVRNIGHEYMLGDSLLVAPVFDQDEFSVYLPEGTWADFFTGRLNEGGRWISLQPALDQIPVYIRPNTIVPMLASDDCRGLEEPYKDLTVCMNLKDRLSCTFYDDGYKGHFTAELRNGCLRITTGMPVKEIILYGAEAVEEASCNGLPVTCIKEDEYTHLLHL</sequence>
<dbReference type="Proteomes" id="UP000095003">
    <property type="component" value="Unassembled WGS sequence"/>
</dbReference>
<proteinExistence type="inferred from homology"/>
<dbReference type="Pfam" id="PF21365">
    <property type="entry name" value="Glyco_hydro_31_3rd"/>
    <property type="match status" value="1"/>
</dbReference>
<comment type="caution">
    <text evidence="6">The sequence shown here is derived from an EMBL/GenBank/DDBJ whole genome shotgun (WGS) entry which is preliminary data.</text>
</comment>
<evidence type="ECO:0000259" key="4">
    <source>
        <dbReference type="Pfam" id="PF13802"/>
    </source>
</evidence>
<dbReference type="CDD" id="cd06593">
    <property type="entry name" value="GH31_xylosidase_YicI"/>
    <property type="match status" value="1"/>
</dbReference>
<dbReference type="PANTHER" id="PTHR43863">
    <property type="entry name" value="HYDROLASE, PUTATIVE (AFU_ORTHOLOGUE AFUA_1G03140)-RELATED"/>
    <property type="match status" value="1"/>
</dbReference>
<dbReference type="PANTHER" id="PTHR43863:SF2">
    <property type="entry name" value="MALTASE-GLUCOAMYLASE"/>
    <property type="match status" value="1"/>
</dbReference>
<evidence type="ECO:0000313" key="6">
    <source>
        <dbReference type="EMBL" id="ODM04658.1"/>
    </source>
</evidence>
<feature type="domain" description="Glycoside hydrolase family 31 TIM barrel" evidence="3">
    <location>
        <begin position="271"/>
        <end position="594"/>
    </location>
</feature>
<keyword evidence="2 6" id="KW-0326">Glycosidase</keyword>
<feature type="domain" description="Glycosyl hydrolase family 31 C-terminal" evidence="5">
    <location>
        <begin position="603"/>
        <end position="686"/>
    </location>
</feature>
<dbReference type="GeneID" id="93300524"/>
<dbReference type="EMBL" id="MCGI01000007">
    <property type="protein sequence ID" value="ODM04658.1"/>
    <property type="molecule type" value="Genomic_DNA"/>
</dbReference>
<keyword evidence="2 6" id="KW-0378">Hydrolase</keyword>
<evidence type="ECO:0000256" key="2">
    <source>
        <dbReference type="RuleBase" id="RU361185"/>
    </source>
</evidence>
<comment type="similarity">
    <text evidence="1 2">Belongs to the glycosyl hydrolase 31 family.</text>
</comment>
<dbReference type="Gene3D" id="3.20.20.80">
    <property type="entry name" value="Glycosidases"/>
    <property type="match status" value="1"/>
</dbReference>
<dbReference type="GO" id="GO:0030246">
    <property type="term" value="F:carbohydrate binding"/>
    <property type="evidence" value="ECO:0007669"/>
    <property type="project" value="InterPro"/>
</dbReference>
<accession>A0A1E3A7G8</accession>
<evidence type="ECO:0000313" key="7">
    <source>
        <dbReference type="Proteomes" id="UP000095003"/>
    </source>
</evidence>
<dbReference type="GO" id="GO:0061634">
    <property type="term" value="F:alpha-D-xyloside xylohydrolase"/>
    <property type="evidence" value="ECO:0007669"/>
    <property type="project" value="UniProtKB-EC"/>
</dbReference>
<gene>
    <name evidence="6" type="primary">yicI_11</name>
    <name evidence="6" type="ORF">BEH84_05719</name>
</gene>
<dbReference type="EC" id="3.2.1.177" evidence="6"/>
<dbReference type="SUPFAM" id="SSF74650">
    <property type="entry name" value="Galactose mutarotase-like"/>
    <property type="match status" value="1"/>
</dbReference>
<dbReference type="InterPro" id="IPR000322">
    <property type="entry name" value="Glyco_hydro_31_TIM"/>
</dbReference>
<dbReference type="InterPro" id="IPR011013">
    <property type="entry name" value="Gal_mutarotase_sf_dom"/>
</dbReference>
<dbReference type="InterPro" id="IPR017853">
    <property type="entry name" value="GH"/>
</dbReference>
<dbReference type="SUPFAM" id="SSF51445">
    <property type="entry name" value="(Trans)glycosidases"/>
    <property type="match status" value="1"/>
</dbReference>
<dbReference type="CDD" id="cd14752">
    <property type="entry name" value="GH31_N"/>
    <property type="match status" value="1"/>
</dbReference>
<dbReference type="AlphaFoldDB" id="A0A1E3A7G8"/>
<dbReference type="Pfam" id="PF13802">
    <property type="entry name" value="Gal_mutarotas_2"/>
    <property type="match status" value="1"/>
</dbReference>
<dbReference type="InterPro" id="IPR025887">
    <property type="entry name" value="Glyco_hydro_31_N_dom"/>
</dbReference>
<feature type="domain" description="Glycoside hydrolase family 31 N-terminal" evidence="4">
    <location>
        <begin position="56"/>
        <end position="228"/>
    </location>
</feature>
<dbReference type="RefSeq" id="WP_069159181.1">
    <property type="nucleotide sequence ID" value="NZ_DBFYTC010000158.1"/>
</dbReference>
<dbReference type="Pfam" id="PF01055">
    <property type="entry name" value="Glyco_hydro_31_2nd"/>
    <property type="match status" value="1"/>
</dbReference>
<evidence type="ECO:0000256" key="1">
    <source>
        <dbReference type="ARBA" id="ARBA00007806"/>
    </source>
</evidence>
<organism evidence="6 7">
    <name type="scientific">Eisenbergiella tayi</name>
    <dbReference type="NCBI Taxonomy" id="1432052"/>
    <lineage>
        <taxon>Bacteria</taxon>
        <taxon>Bacillati</taxon>
        <taxon>Bacillota</taxon>
        <taxon>Clostridia</taxon>
        <taxon>Lachnospirales</taxon>
        <taxon>Lachnospiraceae</taxon>
        <taxon>Eisenbergiella</taxon>
    </lineage>
</organism>
<dbReference type="PATRIC" id="fig|1432052.3.peg.6326"/>
<dbReference type="Gene3D" id="2.60.40.1180">
    <property type="entry name" value="Golgi alpha-mannosidase II"/>
    <property type="match status" value="1"/>
</dbReference>
<evidence type="ECO:0000259" key="5">
    <source>
        <dbReference type="Pfam" id="PF21365"/>
    </source>
</evidence>
<dbReference type="InterPro" id="IPR048395">
    <property type="entry name" value="Glyco_hydro_31_C"/>
</dbReference>